<evidence type="ECO:0000313" key="1">
    <source>
        <dbReference type="EMBL" id="MRY13553.1"/>
    </source>
</evidence>
<protein>
    <recommendedName>
        <fullName evidence="2">Lipoprotein</fullName>
    </recommendedName>
</protein>
<sequence>MRTKYVFILFSLCTFFMGCGSSKQPSNPTQPKSELRKELKQTAIKQARKEAKTYKKEGFKTFIGGIPLEKQIENAWMKSVTTDESGLPAYLVANSRVIGGNVSSAKMQANHQAKVELAGLMSSNISSLIESSVSNKELTSEEAVAINKAVQASKELIIADLGRVAKEIEIYRDLSNKNVEVMVCLSYSSKAATDVAVKSIHRNLEQEAEHLHDKLDNLTGIKQIISTNNTNLQQE</sequence>
<dbReference type="PROSITE" id="PS51257">
    <property type="entry name" value="PROKAR_LIPOPROTEIN"/>
    <property type="match status" value="1"/>
</dbReference>
<dbReference type="RefSeq" id="WP_010800103.1">
    <property type="nucleotide sequence ID" value="NZ_CAJSYT010000021.1"/>
</dbReference>
<reference evidence="1" key="1">
    <citation type="journal article" date="2019" name="Nat. Med.">
        <title>A library of human gut bacterial isolates paired with longitudinal multiomics data enables mechanistic microbiome research.</title>
        <authorList>
            <person name="Poyet M."/>
            <person name="Groussin M."/>
            <person name="Gibbons S.M."/>
            <person name="Avila-Pacheco J."/>
            <person name="Jiang X."/>
            <person name="Kearney S.M."/>
            <person name="Perrotta A.R."/>
            <person name="Berdy B."/>
            <person name="Zhao S."/>
            <person name="Lieberman T.D."/>
            <person name="Swanson P.K."/>
            <person name="Smith M."/>
            <person name="Roesemann S."/>
            <person name="Alexander J.E."/>
            <person name="Rich S.A."/>
            <person name="Livny J."/>
            <person name="Vlamakis H."/>
            <person name="Clish C."/>
            <person name="Bullock K."/>
            <person name="Deik A."/>
            <person name="Scott J."/>
            <person name="Pierce K.A."/>
            <person name="Xavier R.J."/>
            <person name="Alm E.J."/>
        </authorList>
    </citation>
    <scope>NUCLEOTIDE SEQUENCE</scope>
    <source>
        <strain evidence="1">BIOML-A4</strain>
    </source>
</reference>
<dbReference type="AlphaFoldDB" id="A0A6G1ZHW0"/>
<organism evidence="1">
    <name type="scientific">Parabacteroides goldsteinii</name>
    <dbReference type="NCBI Taxonomy" id="328812"/>
    <lineage>
        <taxon>Bacteria</taxon>
        <taxon>Pseudomonadati</taxon>
        <taxon>Bacteroidota</taxon>
        <taxon>Bacteroidia</taxon>
        <taxon>Bacteroidales</taxon>
        <taxon>Tannerellaceae</taxon>
        <taxon>Parabacteroides</taxon>
    </lineage>
</organism>
<gene>
    <name evidence="1" type="ORF">GKE01_19090</name>
</gene>
<comment type="caution">
    <text evidence="1">The sequence shown here is derived from an EMBL/GenBank/DDBJ whole genome shotgun (WGS) entry which is preliminary data.</text>
</comment>
<dbReference type="EMBL" id="WKLP01000031">
    <property type="protein sequence ID" value="MRY13553.1"/>
    <property type="molecule type" value="Genomic_DNA"/>
</dbReference>
<accession>A0A6G1ZHW0</accession>
<evidence type="ECO:0008006" key="2">
    <source>
        <dbReference type="Google" id="ProtNLM"/>
    </source>
</evidence>
<proteinExistence type="predicted"/>
<name>A0A6G1ZHW0_9BACT</name>